<dbReference type="Gene3D" id="3.30.70.250">
    <property type="entry name" value="Malonyl-CoA ACP transacylase, ACP-binding"/>
    <property type="match status" value="1"/>
</dbReference>
<organism evidence="7 8">
    <name type="scientific">Peptococcus niger</name>
    <dbReference type="NCBI Taxonomy" id="2741"/>
    <lineage>
        <taxon>Bacteria</taxon>
        <taxon>Bacillati</taxon>
        <taxon>Bacillota</taxon>
        <taxon>Clostridia</taxon>
        <taxon>Eubacteriales</taxon>
        <taxon>Peptococcaceae</taxon>
        <taxon>Peptococcus</taxon>
    </lineage>
</organism>
<accession>A0A1G6T668</accession>
<evidence type="ECO:0000256" key="2">
    <source>
        <dbReference type="ARBA" id="ARBA00023315"/>
    </source>
</evidence>
<dbReference type="SUPFAM" id="SSF55048">
    <property type="entry name" value="Probable ACP-binding domain of malonyl-CoA ACP transacylase"/>
    <property type="match status" value="1"/>
</dbReference>
<dbReference type="SMART" id="SM00827">
    <property type="entry name" value="PKS_AT"/>
    <property type="match status" value="1"/>
</dbReference>
<proteinExistence type="inferred from homology"/>
<evidence type="ECO:0000313" key="8">
    <source>
        <dbReference type="Proteomes" id="UP000198995"/>
    </source>
</evidence>
<dbReference type="RefSeq" id="WP_091791094.1">
    <property type="nucleotide sequence ID" value="NZ_FNAF01000002.1"/>
</dbReference>
<protein>
    <recommendedName>
        <fullName evidence="4">Malonyl CoA-acyl carrier protein transacylase</fullName>
        <ecNumber evidence="4">2.3.1.39</ecNumber>
    </recommendedName>
</protein>
<dbReference type="GO" id="GO:0005829">
    <property type="term" value="C:cytosol"/>
    <property type="evidence" value="ECO:0007669"/>
    <property type="project" value="TreeGrafter"/>
</dbReference>
<dbReference type="Proteomes" id="UP000198995">
    <property type="component" value="Unassembled WGS sequence"/>
</dbReference>
<dbReference type="STRING" id="2741.SAMN04489866_10265"/>
<feature type="active site" evidence="5">
    <location>
        <position position="84"/>
    </location>
</feature>
<evidence type="ECO:0000313" key="7">
    <source>
        <dbReference type="EMBL" id="SDD24511.1"/>
    </source>
</evidence>
<feature type="active site" evidence="5">
    <location>
        <position position="195"/>
    </location>
</feature>
<dbReference type="EMBL" id="FNAF01000002">
    <property type="protein sequence ID" value="SDD24511.1"/>
    <property type="molecule type" value="Genomic_DNA"/>
</dbReference>
<dbReference type="PIRSF" id="PIRSF000446">
    <property type="entry name" value="Mct"/>
    <property type="match status" value="1"/>
</dbReference>
<evidence type="ECO:0000256" key="5">
    <source>
        <dbReference type="PIRSR" id="PIRSR000446-1"/>
    </source>
</evidence>
<dbReference type="PANTHER" id="PTHR42681">
    <property type="entry name" value="MALONYL-COA-ACYL CARRIER PROTEIN TRANSACYLASE, MITOCHONDRIAL"/>
    <property type="match status" value="1"/>
</dbReference>
<evidence type="ECO:0000256" key="1">
    <source>
        <dbReference type="ARBA" id="ARBA00022679"/>
    </source>
</evidence>
<gene>
    <name evidence="7" type="ORF">SAMN04489866_10265</name>
</gene>
<comment type="similarity">
    <text evidence="4">Belongs to the fabD family.</text>
</comment>
<dbReference type="EC" id="2.3.1.39" evidence="4"/>
<evidence type="ECO:0000256" key="3">
    <source>
        <dbReference type="ARBA" id="ARBA00048462"/>
    </source>
</evidence>
<dbReference type="Pfam" id="PF00698">
    <property type="entry name" value="Acyl_transf_1"/>
    <property type="match status" value="1"/>
</dbReference>
<dbReference type="GO" id="GO:0006633">
    <property type="term" value="P:fatty acid biosynthetic process"/>
    <property type="evidence" value="ECO:0007669"/>
    <property type="project" value="TreeGrafter"/>
</dbReference>
<sequence>MICFMYAGQGSQRVGMGADFYADDAGVRRLYDAFPADRDRSFHGPQAALNETAATQPAMGLFAAAVTDYLAARGVQPDLTMGLSLGEYSALYAAGSFTARQLMTLLSRRGQAMADAARQNPGVMAAVLGADRCQVEAICAAVRAETGELVALANDNAPAQQVIGGSEKGVALAGERLQAAGLRRPVPLQVSGAFHTPLMQPAAEALQSALREIPPQPPQIPVLSNVYAAPVAPDALEETLLVQLTSPVRLVDSFRQAQDMGVSVFIEIGPGKVLTGLLRKTLGRTVRVYAVDGLEDCRALVDELGG</sequence>
<keyword evidence="2 4" id="KW-0012">Acyltransferase</keyword>
<dbReference type="GO" id="GO:0004314">
    <property type="term" value="F:[acyl-carrier-protein] S-malonyltransferase activity"/>
    <property type="evidence" value="ECO:0007669"/>
    <property type="project" value="UniProtKB-EC"/>
</dbReference>
<dbReference type="InterPro" id="IPR016036">
    <property type="entry name" value="Malonyl_transacylase_ACP-bd"/>
</dbReference>
<dbReference type="InterPro" id="IPR016035">
    <property type="entry name" value="Acyl_Trfase/lysoPLipase"/>
</dbReference>
<name>A0A1G6T668_PEPNI</name>
<keyword evidence="8" id="KW-1185">Reference proteome</keyword>
<dbReference type="Gene3D" id="3.40.366.10">
    <property type="entry name" value="Malonyl-Coenzyme A Acyl Carrier Protein, domain 2"/>
    <property type="match status" value="1"/>
</dbReference>
<dbReference type="InterPro" id="IPR050858">
    <property type="entry name" value="Mal-CoA-ACP_Trans/PKS_FabD"/>
</dbReference>
<dbReference type="SUPFAM" id="SSF52151">
    <property type="entry name" value="FabD/lysophospholipase-like"/>
    <property type="match status" value="1"/>
</dbReference>
<feature type="domain" description="Malonyl-CoA:ACP transacylase (MAT)" evidence="6">
    <location>
        <begin position="5"/>
        <end position="297"/>
    </location>
</feature>
<evidence type="ECO:0000256" key="4">
    <source>
        <dbReference type="PIRNR" id="PIRNR000446"/>
    </source>
</evidence>
<dbReference type="AlphaFoldDB" id="A0A1G6T668"/>
<dbReference type="OrthoDB" id="9805460at2"/>
<dbReference type="InterPro" id="IPR024925">
    <property type="entry name" value="Malonyl_CoA-ACP_transAc"/>
</dbReference>
<dbReference type="InterPro" id="IPR014043">
    <property type="entry name" value="Acyl_transferase_dom"/>
</dbReference>
<evidence type="ECO:0000259" key="6">
    <source>
        <dbReference type="SMART" id="SM00827"/>
    </source>
</evidence>
<keyword evidence="1 4" id="KW-0808">Transferase</keyword>
<dbReference type="InterPro" id="IPR001227">
    <property type="entry name" value="Ac_transferase_dom_sf"/>
</dbReference>
<comment type="catalytic activity">
    <reaction evidence="3 4">
        <text>holo-[ACP] + malonyl-CoA = malonyl-[ACP] + CoA</text>
        <dbReference type="Rhea" id="RHEA:41792"/>
        <dbReference type="Rhea" id="RHEA-COMP:9623"/>
        <dbReference type="Rhea" id="RHEA-COMP:9685"/>
        <dbReference type="ChEBI" id="CHEBI:57287"/>
        <dbReference type="ChEBI" id="CHEBI:57384"/>
        <dbReference type="ChEBI" id="CHEBI:64479"/>
        <dbReference type="ChEBI" id="CHEBI:78449"/>
        <dbReference type="EC" id="2.3.1.39"/>
    </reaction>
</comment>
<dbReference type="PANTHER" id="PTHR42681:SF1">
    <property type="entry name" value="MALONYL-COA-ACYL CARRIER PROTEIN TRANSACYLASE, MITOCHONDRIAL"/>
    <property type="match status" value="1"/>
</dbReference>
<reference evidence="7 8" key="1">
    <citation type="submission" date="2016-10" db="EMBL/GenBank/DDBJ databases">
        <authorList>
            <person name="de Groot N.N."/>
        </authorList>
    </citation>
    <scope>NUCLEOTIDE SEQUENCE [LARGE SCALE GENOMIC DNA]</scope>
    <source>
        <strain evidence="7 8">DSM 20475</strain>
    </source>
</reference>